<accession>A0A4Y9ZK76</accession>
<feature type="compositionally biased region" description="Basic and acidic residues" evidence="1">
    <location>
        <begin position="26"/>
        <end position="39"/>
    </location>
</feature>
<dbReference type="AlphaFoldDB" id="A0A4Y9ZK76"/>
<feature type="region of interest" description="Disordered" evidence="1">
    <location>
        <begin position="1"/>
        <end position="39"/>
    </location>
</feature>
<evidence type="ECO:0000256" key="1">
    <source>
        <dbReference type="SAM" id="MobiDB-lite"/>
    </source>
</evidence>
<feature type="compositionally biased region" description="Pro residues" evidence="1">
    <location>
        <begin position="1"/>
        <end position="11"/>
    </location>
</feature>
<proteinExistence type="predicted"/>
<dbReference type="EMBL" id="SFCI01001701">
    <property type="protein sequence ID" value="TFY75142.1"/>
    <property type="molecule type" value="Genomic_DNA"/>
</dbReference>
<evidence type="ECO:0000313" key="2">
    <source>
        <dbReference type="EMBL" id="TFY75142.1"/>
    </source>
</evidence>
<comment type="caution">
    <text evidence="2">The sequence shown here is derived from an EMBL/GenBank/DDBJ whole genome shotgun (WGS) entry which is preliminary data.</text>
</comment>
<gene>
    <name evidence="2" type="ORF">EWM64_g8871</name>
</gene>
<feature type="non-terminal residue" evidence="2">
    <location>
        <position position="161"/>
    </location>
</feature>
<reference evidence="2 3" key="1">
    <citation type="submission" date="2019-02" db="EMBL/GenBank/DDBJ databases">
        <title>Genome sequencing of the rare red list fungi Hericium alpestre (H. flagellum).</title>
        <authorList>
            <person name="Buettner E."/>
            <person name="Kellner H."/>
        </authorList>
    </citation>
    <scope>NUCLEOTIDE SEQUENCE [LARGE SCALE GENOMIC DNA]</scope>
    <source>
        <strain evidence="2 3">DSM 108284</strain>
    </source>
</reference>
<evidence type="ECO:0000313" key="3">
    <source>
        <dbReference type="Proteomes" id="UP000298061"/>
    </source>
</evidence>
<protein>
    <submittedName>
        <fullName evidence="2">Uncharacterized protein</fullName>
    </submittedName>
</protein>
<keyword evidence="3" id="KW-1185">Reference proteome</keyword>
<dbReference type="Proteomes" id="UP000298061">
    <property type="component" value="Unassembled WGS sequence"/>
</dbReference>
<organism evidence="2 3">
    <name type="scientific">Hericium alpestre</name>
    <dbReference type="NCBI Taxonomy" id="135208"/>
    <lineage>
        <taxon>Eukaryota</taxon>
        <taxon>Fungi</taxon>
        <taxon>Dikarya</taxon>
        <taxon>Basidiomycota</taxon>
        <taxon>Agaricomycotina</taxon>
        <taxon>Agaricomycetes</taxon>
        <taxon>Russulales</taxon>
        <taxon>Hericiaceae</taxon>
        <taxon>Hericium</taxon>
    </lineage>
</organism>
<name>A0A4Y9ZK76_9AGAM</name>
<sequence length="161" mass="17862">MSAPTKPPASDPPKGNTSKSSPIKHRTSERGPHSSARVDKLAKVNYHNNIKDMKGEYVGPMPVGDFIKDFLPLPEGRPRMPRLKKSFLHIGTKTSEDDIVGAINNSGLCSRLVFYNTSQGGDYSNPDMSSYDRSVNVEQSGVIVWPPMELFMERKPKEEDA</sequence>
<dbReference type="OrthoDB" id="3302985at2759"/>